<evidence type="ECO:0000313" key="16">
    <source>
        <dbReference type="Proteomes" id="UP000621436"/>
    </source>
</evidence>
<evidence type="ECO:0000256" key="10">
    <source>
        <dbReference type="ARBA" id="ARBA00052385"/>
    </source>
</evidence>
<keyword evidence="3 14" id="KW-0963">Cytoplasm</keyword>
<sequence>MSKHDFSATTIIAVRYKSEIAIAGDGQVTLGDTVMKAGARKIRRLYNDSILAGFAGTSADAFTLFEKFEGKLQQYHGQLERSAVEMAKEWRTDKMLRKLEALLIVANQEKLLLISGTGDVIEPDHDFIAIGSGGSYARAAAQALMAHNSNLSAAEIARESLEIAADICIYTNKNISVDTIGDDDNNE</sequence>
<keyword evidence="4 14" id="KW-0021">Allosteric enzyme</keyword>
<dbReference type="RefSeq" id="WP_270453602.1">
    <property type="nucleotide sequence ID" value="NZ_JADPIE010000003.1"/>
</dbReference>
<comment type="catalytic activity">
    <reaction evidence="10 14">
        <text>ATP-dependent cleavage of peptide bonds with broad specificity.</text>
        <dbReference type="EC" id="3.4.25.2"/>
    </reaction>
</comment>
<dbReference type="Proteomes" id="UP000621436">
    <property type="component" value="Unassembled WGS sequence"/>
</dbReference>
<evidence type="ECO:0000256" key="8">
    <source>
        <dbReference type="ARBA" id="ARBA00022801"/>
    </source>
</evidence>
<proteinExistence type="inferred from homology"/>
<name>A0A931FA84_9FIRM</name>
<dbReference type="InterPro" id="IPR022281">
    <property type="entry name" value="ATP-dep_Prtase_HsIV_su"/>
</dbReference>
<evidence type="ECO:0000256" key="7">
    <source>
        <dbReference type="ARBA" id="ARBA00022723"/>
    </source>
</evidence>
<feature type="active site" evidence="14">
    <location>
        <position position="9"/>
    </location>
</feature>
<dbReference type="PANTHER" id="PTHR32194:SF0">
    <property type="entry name" value="ATP-DEPENDENT PROTEASE SUBUNIT HSLV"/>
    <property type="match status" value="1"/>
</dbReference>
<dbReference type="InterPro" id="IPR001353">
    <property type="entry name" value="Proteasome_sua/b"/>
</dbReference>
<dbReference type="SUPFAM" id="SSF56235">
    <property type="entry name" value="N-terminal nucleophile aminohydrolases (Ntn hydrolases)"/>
    <property type="match status" value="1"/>
</dbReference>
<keyword evidence="8 14" id="KW-0378">Hydrolase</keyword>
<dbReference type="Pfam" id="PF00227">
    <property type="entry name" value="Proteasome"/>
    <property type="match status" value="1"/>
</dbReference>
<evidence type="ECO:0000256" key="6">
    <source>
        <dbReference type="ARBA" id="ARBA00022698"/>
    </source>
</evidence>
<dbReference type="HAMAP" id="MF_00248">
    <property type="entry name" value="HslV"/>
    <property type="match status" value="1"/>
</dbReference>
<dbReference type="FunFam" id="3.60.20.10:FF:000002">
    <property type="entry name" value="ATP-dependent protease subunit HslV"/>
    <property type="match status" value="1"/>
</dbReference>
<dbReference type="GO" id="GO:0051603">
    <property type="term" value="P:proteolysis involved in protein catabolic process"/>
    <property type="evidence" value="ECO:0007669"/>
    <property type="project" value="InterPro"/>
</dbReference>
<comment type="function">
    <text evidence="14">Protease subunit of a proteasome-like degradation complex believed to be a general protein degrading machinery.</text>
</comment>
<dbReference type="GO" id="GO:0009376">
    <property type="term" value="C:HslUV protease complex"/>
    <property type="evidence" value="ECO:0007669"/>
    <property type="project" value="UniProtKB-UniRule"/>
</dbReference>
<dbReference type="InterPro" id="IPR023333">
    <property type="entry name" value="Proteasome_suB-type"/>
</dbReference>
<dbReference type="Gene3D" id="3.60.20.10">
    <property type="entry name" value="Glutamine Phosphoribosylpyrophosphate, subunit 1, domain 1"/>
    <property type="match status" value="1"/>
</dbReference>
<evidence type="ECO:0000313" key="15">
    <source>
        <dbReference type="EMBL" id="MBF8436692.1"/>
    </source>
</evidence>
<feature type="binding site" evidence="14">
    <location>
        <position position="168"/>
    </location>
    <ligand>
        <name>Na(+)</name>
        <dbReference type="ChEBI" id="CHEBI:29101"/>
    </ligand>
</feature>
<keyword evidence="7 14" id="KW-0479">Metal-binding</keyword>
<keyword evidence="9 14" id="KW-0915">Sodium</keyword>
<evidence type="ECO:0000256" key="1">
    <source>
        <dbReference type="ARBA" id="ARBA00004496"/>
    </source>
</evidence>
<dbReference type="GO" id="GO:0005839">
    <property type="term" value="C:proteasome core complex"/>
    <property type="evidence" value="ECO:0007669"/>
    <property type="project" value="InterPro"/>
</dbReference>
<gene>
    <name evidence="14 15" type="primary">hslV</name>
    <name evidence="15" type="ORF">I0Q91_06370</name>
</gene>
<evidence type="ECO:0000256" key="13">
    <source>
        <dbReference type="ARBA" id="ARBA00074399"/>
    </source>
</evidence>
<dbReference type="EC" id="3.4.25.2" evidence="12 14"/>
<protein>
    <recommendedName>
        <fullName evidence="13 14">ATP-dependent protease subunit HslV</fullName>
        <ecNumber evidence="12 14">3.4.25.2</ecNumber>
    </recommendedName>
</protein>
<keyword evidence="16" id="KW-1185">Reference proteome</keyword>
<dbReference type="PIRSF" id="PIRSF039093">
    <property type="entry name" value="HslV"/>
    <property type="match status" value="1"/>
</dbReference>
<comment type="activity regulation">
    <text evidence="14">Allosterically activated by HslU binding.</text>
</comment>
<keyword evidence="5 14" id="KW-0645">Protease</keyword>
<feature type="binding site" evidence="14">
    <location>
        <position position="171"/>
    </location>
    <ligand>
        <name>Na(+)</name>
        <dbReference type="ChEBI" id="CHEBI:29101"/>
    </ligand>
</feature>
<dbReference type="EMBL" id="JADPIE010000003">
    <property type="protein sequence ID" value="MBF8436692.1"/>
    <property type="molecule type" value="Genomic_DNA"/>
</dbReference>
<dbReference type="GO" id="GO:0004298">
    <property type="term" value="F:threonine-type endopeptidase activity"/>
    <property type="evidence" value="ECO:0007669"/>
    <property type="project" value="UniProtKB-KW"/>
</dbReference>
<evidence type="ECO:0000256" key="12">
    <source>
        <dbReference type="ARBA" id="ARBA00066335"/>
    </source>
</evidence>
<comment type="subcellular location">
    <subcellularLocation>
        <location evidence="1 14">Cytoplasm</location>
    </subcellularLocation>
</comment>
<evidence type="ECO:0000256" key="2">
    <source>
        <dbReference type="ARBA" id="ARBA00006053"/>
    </source>
</evidence>
<evidence type="ECO:0000256" key="3">
    <source>
        <dbReference type="ARBA" id="ARBA00022490"/>
    </source>
</evidence>
<feature type="binding site" evidence="14">
    <location>
        <position position="165"/>
    </location>
    <ligand>
        <name>Na(+)</name>
        <dbReference type="ChEBI" id="CHEBI:29101"/>
    </ligand>
</feature>
<dbReference type="PROSITE" id="PS51476">
    <property type="entry name" value="PROTEASOME_BETA_2"/>
    <property type="match status" value="1"/>
</dbReference>
<evidence type="ECO:0000256" key="11">
    <source>
        <dbReference type="ARBA" id="ARBA00064434"/>
    </source>
</evidence>
<dbReference type="NCBIfam" id="NF003964">
    <property type="entry name" value="PRK05456.1"/>
    <property type="match status" value="1"/>
</dbReference>
<dbReference type="NCBIfam" id="TIGR03692">
    <property type="entry name" value="ATP_dep_HslV"/>
    <property type="match status" value="1"/>
</dbReference>
<dbReference type="InterPro" id="IPR029055">
    <property type="entry name" value="Ntn_hydrolases_N"/>
</dbReference>
<comment type="subunit">
    <text evidence="11 14">A double ring-shaped homohexamer of HslV is capped on each side by a ring-shaped HslU homohexamer. The assembly of the HslU/HslV complex is dependent on binding of ATP.</text>
</comment>
<comment type="similarity">
    <text evidence="2 14">Belongs to the peptidase T1B family. HslV subfamily.</text>
</comment>
<keyword evidence="6 14" id="KW-0888">Threonine protease</keyword>
<accession>A0A931FA84</accession>
<comment type="caution">
    <text evidence="15">The sequence shown here is derived from an EMBL/GenBank/DDBJ whole genome shotgun (WGS) entry which is preliminary data.</text>
</comment>
<dbReference type="CDD" id="cd01913">
    <property type="entry name" value="protease_HslV"/>
    <property type="match status" value="1"/>
</dbReference>
<evidence type="ECO:0000256" key="4">
    <source>
        <dbReference type="ARBA" id="ARBA00022533"/>
    </source>
</evidence>
<evidence type="ECO:0000256" key="14">
    <source>
        <dbReference type="HAMAP-Rule" id="MF_00248"/>
    </source>
</evidence>
<evidence type="ECO:0000256" key="9">
    <source>
        <dbReference type="ARBA" id="ARBA00023053"/>
    </source>
</evidence>
<reference evidence="15" key="1">
    <citation type="submission" date="2020-11" db="EMBL/GenBank/DDBJ databases">
        <title>Halonatronomonas betainensis gen. nov., sp. nov. a novel haloalkaliphilic representative of the family Halanaerobiacae capable of betaine degradation.</title>
        <authorList>
            <person name="Boltyanskaya Y."/>
            <person name="Kevbrin V."/>
            <person name="Detkova E."/>
            <person name="Grouzdev D.S."/>
            <person name="Koziaeva V."/>
            <person name="Zhilina T."/>
        </authorList>
    </citation>
    <scope>NUCLEOTIDE SEQUENCE</scope>
    <source>
        <strain evidence="15">Z-7014</strain>
    </source>
</reference>
<evidence type="ECO:0000256" key="5">
    <source>
        <dbReference type="ARBA" id="ARBA00022670"/>
    </source>
</evidence>
<organism evidence="15 16">
    <name type="scientific">Halonatronomonas betaini</name>
    <dbReference type="NCBI Taxonomy" id="2778430"/>
    <lineage>
        <taxon>Bacteria</taxon>
        <taxon>Bacillati</taxon>
        <taxon>Bacillota</taxon>
        <taxon>Clostridia</taxon>
        <taxon>Halanaerobiales</taxon>
        <taxon>Halarsenatibacteraceae</taxon>
        <taxon>Halonatronomonas</taxon>
    </lineage>
</organism>
<dbReference type="GO" id="GO:0046872">
    <property type="term" value="F:metal ion binding"/>
    <property type="evidence" value="ECO:0007669"/>
    <property type="project" value="UniProtKB-KW"/>
</dbReference>
<dbReference type="PANTHER" id="PTHR32194">
    <property type="entry name" value="METALLOPROTEASE TLDD"/>
    <property type="match status" value="1"/>
</dbReference>
<dbReference type="AlphaFoldDB" id="A0A931FA84"/>